<dbReference type="AlphaFoldDB" id="A0A1R3VFB2"/>
<name>A0A1R3VFB2_9HYPH</name>
<dbReference type="EMBL" id="FTPD01000045">
    <property type="protein sequence ID" value="SIT57950.1"/>
    <property type="molecule type" value="Genomic_DNA"/>
</dbReference>
<organism evidence="1 2">
    <name type="scientific">Mesorhizobium prunaredense</name>
    <dbReference type="NCBI Taxonomy" id="1631249"/>
    <lineage>
        <taxon>Bacteria</taxon>
        <taxon>Pseudomonadati</taxon>
        <taxon>Pseudomonadota</taxon>
        <taxon>Alphaproteobacteria</taxon>
        <taxon>Hyphomicrobiales</taxon>
        <taxon>Phyllobacteriaceae</taxon>
        <taxon>Mesorhizobium</taxon>
    </lineage>
</organism>
<dbReference type="Proteomes" id="UP000188388">
    <property type="component" value="Unassembled WGS sequence"/>
</dbReference>
<reference evidence="2" key="1">
    <citation type="submission" date="2017-01" db="EMBL/GenBank/DDBJ databases">
        <authorList>
            <person name="Brunel B."/>
        </authorList>
    </citation>
    <scope>NUCLEOTIDE SEQUENCE [LARGE SCALE GENOMIC DNA]</scope>
</reference>
<gene>
    <name evidence="1" type="ORF">BQ8794_50052</name>
</gene>
<evidence type="ECO:0000313" key="1">
    <source>
        <dbReference type="EMBL" id="SIT57950.1"/>
    </source>
</evidence>
<accession>A0A1R3VFB2</accession>
<protein>
    <submittedName>
        <fullName evidence="1">Uncharacterized protein</fullName>
    </submittedName>
</protein>
<evidence type="ECO:0000313" key="2">
    <source>
        <dbReference type="Proteomes" id="UP000188388"/>
    </source>
</evidence>
<keyword evidence="2" id="KW-1185">Reference proteome</keyword>
<sequence length="29" mass="3251">MTNKNWKQPPFLANHSILSHACLWGGGIE</sequence>
<proteinExistence type="predicted"/>